<reference evidence="2 3" key="1">
    <citation type="submission" date="2024-07" db="EMBL/GenBank/DDBJ databases">
        <authorList>
            <person name="Akdeniz Z."/>
        </authorList>
    </citation>
    <scope>NUCLEOTIDE SEQUENCE [LARGE SCALE GENOMIC DNA]</scope>
</reference>
<name>A0ABP1JGE7_9EUKA</name>
<proteinExistence type="predicted"/>
<evidence type="ECO:0000313" key="2">
    <source>
        <dbReference type="EMBL" id="CAL6037702.1"/>
    </source>
</evidence>
<evidence type="ECO:0000256" key="1">
    <source>
        <dbReference type="SAM" id="Phobius"/>
    </source>
</evidence>
<keyword evidence="3" id="KW-1185">Reference proteome</keyword>
<organism evidence="2 3">
    <name type="scientific">Hexamita inflata</name>
    <dbReference type="NCBI Taxonomy" id="28002"/>
    <lineage>
        <taxon>Eukaryota</taxon>
        <taxon>Metamonada</taxon>
        <taxon>Diplomonadida</taxon>
        <taxon>Hexamitidae</taxon>
        <taxon>Hexamitinae</taxon>
        <taxon>Hexamita</taxon>
    </lineage>
</organism>
<feature type="transmembrane region" description="Helical" evidence="1">
    <location>
        <begin position="187"/>
        <end position="209"/>
    </location>
</feature>
<keyword evidence="1" id="KW-0472">Membrane</keyword>
<evidence type="ECO:0000313" key="3">
    <source>
        <dbReference type="Proteomes" id="UP001642409"/>
    </source>
</evidence>
<keyword evidence="1" id="KW-1133">Transmembrane helix</keyword>
<gene>
    <name evidence="2" type="ORF">HINF_LOCUS37017</name>
</gene>
<sequence>MTRVCFSYCQCKNKISQSIVRLYLEICYPKYLYIHILVCLYFDSASKTLLFIFSSQLQCYANLAVTVSLTNIQLSFSNPLTPADAQCTTQDLQFHIYVTATQFYSFTANISDTVTLSDQNKNQQSNQNFSTISQQYFDAKKPVQVSFSVNDSNGDPVETVLFFKTPDSVIVNGSLVPPAPKTNYNSIIIGASVGVVVLTLIIVLIYFGVKKGKKAGITEALEHAPEIAESYNQAIGALKRKLAAESTGDLIAKLQRQGMSKQNSQGTLKKNESKLRVQTAMINDVQIFGPDKIVKDVDEIEDIQPVVIGNPIWTKSKVF</sequence>
<accession>A0ABP1JGE7</accession>
<dbReference type="EMBL" id="CAXDID020000137">
    <property type="protein sequence ID" value="CAL6037702.1"/>
    <property type="molecule type" value="Genomic_DNA"/>
</dbReference>
<dbReference type="Proteomes" id="UP001642409">
    <property type="component" value="Unassembled WGS sequence"/>
</dbReference>
<keyword evidence="1" id="KW-0812">Transmembrane</keyword>
<protein>
    <submittedName>
        <fullName evidence="2">Hypothetical_protein</fullName>
    </submittedName>
</protein>
<comment type="caution">
    <text evidence="2">The sequence shown here is derived from an EMBL/GenBank/DDBJ whole genome shotgun (WGS) entry which is preliminary data.</text>
</comment>